<keyword evidence="7" id="KW-0378">Hydrolase</keyword>
<keyword evidence="8" id="KW-0862">Zinc</keyword>
<evidence type="ECO:0000259" key="13">
    <source>
        <dbReference type="SMART" id="SM00382"/>
    </source>
</evidence>
<dbReference type="GO" id="GO:0046872">
    <property type="term" value="F:metal ion binding"/>
    <property type="evidence" value="ECO:0007669"/>
    <property type="project" value="UniProtKB-KW"/>
</dbReference>
<comment type="caution">
    <text evidence="14">The sequence shown here is derived from an EMBL/GenBank/DDBJ whole genome shotgun (WGS) entry which is preliminary data.</text>
</comment>
<dbReference type="GO" id="GO:0004176">
    <property type="term" value="F:ATP-dependent peptidase activity"/>
    <property type="evidence" value="ECO:0007669"/>
    <property type="project" value="InterPro"/>
</dbReference>
<comment type="similarity">
    <text evidence="3">In the N-terminal section; belongs to the AAA ATPase family.</text>
</comment>
<dbReference type="CDD" id="cd19501">
    <property type="entry name" value="RecA-like_FtsH"/>
    <property type="match status" value="1"/>
</dbReference>
<dbReference type="SUPFAM" id="SSF52540">
    <property type="entry name" value="P-loop containing nucleoside triphosphate hydrolases"/>
    <property type="match status" value="1"/>
</dbReference>
<evidence type="ECO:0000313" key="15">
    <source>
        <dbReference type="Proteomes" id="UP000822476"/>
    </source>
</evidence>
<evidence type="ECO:0000256" key="5">
    <source>
        <dbReference type="ARBA" id="ARBA00022723"/>
    </source>
</evidence>
<accession>A0A8S9YT32</accession>
<dbReference type="Gene3D" id="1.20.58.760">
    <property type="entry name" value="Peptidase M41"/>
    <property type="match status" value="1"/>
</dbReference>
<dbReference type="FunFam" id="1.20.58.760:FF:000001">
    <property type="entry name" value="ATP-dependent zinc metalloprotease FtsH"/>
    <property type="match status" value="1"/>
</dbReference>
<comment type="similarity">
    <text evidence="11">Belongs to the AAA ATPase family.</text>
</comment>
<evidence type="ECO:0000256" key="7">
    <source>
        <dbReference type="ARBA" id="ARBA00022801"/>
    </source>
</evidence>
<feature type="domain" description="AAA+ ATPase" evidence="13">
    <location>
        <begin position="208"/>
        <end position="345"/>
    </location>
</feature>
<dbReference type="FunFam" id="1.10.8.60:FF:000001">
    <property type="entry name" value="ATP-dependent zinc metalloprotease FtsH"/>
    <property type="match status" value="1"/>
</dbReference>
<feature type="compositionally biased region" description="Low complexity" evidence="12">
    <location>
        <begin position="621"/>
        <end position="638"/>
    </location>
</feature>
<dbReference type="OrthoDB" id="1413014at2759"/>
<dbReference type="SMART" id="SM00382">
    <property type="entry name" value="AAA"/>
    <property type="match status" value="1"/>
</dbReference>
<dbReference type="Pfam" id="PF01434">
    <property type="entry name" value="Peptidase_M41"/>
    <property type="match status" value="1"/>
</dbReference>
<organism evidence="14 15">
    <name type="scientific">Paragonimus skrjabini miyazakii</name>
    <dbReference type="NCBI Taxonomy" id="59628"/>
    <lineage>
        <taxon>Eukaryota</taxon>
        <taxon>Metazoa</taxon>
        <taxon>Spiralia</taxon>
        <taxon>Lophotrochozoa</taxon>
        <taxon>Platyhelminthes</taxon>
        <taxon>Trematoda</taxon>
        <taxon>Digenea</taxon>
        <taxon>Plagiorchiida</taxon>
        <taxon>Troglotremata</taxon>
        <taxon>Troglotrematidae</taxon>
        <taxon>Paragonimus</taxon>
    </lineage>
</organism>
<keyword evidence="6 11" id="KW-0547">Nucleotide-binding</keyword>
<dbReference type="FunFam" id="3.40.50.300:FF:000352">
    <property type="entry name" value="ATP-dependent zinc metalloprotease FTSH 7, chloroplastic"/>
    <property type="match status" value="1"/>
</dbReference>
<evidence type="ECO:0000256" key="12">
    <source>
        <dbReference type="SAM" id="MobiDB-lite"/>
    </source>
</evidence>
<evidence type="ECO:0000256" key="10">
    <source>
        <dbReference type="ARBA" id="ARBA00023049"/>
    </source>
</evidence>
<reference evidence="14" key="1">
    <citation type="submission" date="2019-07" db="EMBL/GenBank/DDBJ databases">
        <title>Annotation for the trematode Paragonimus miyazaki's.</title>
        <authorList>
            <person name="Choi Y.-J."/>
        </authorList>
    </citation>
    <scope>NUCLEOTIDE SEQUENCE</scope>
    <source>
        <strain evidence="14">Japan</strain>
    </source>
</reference>
<dbReference type="PANTHER" id="PTHR23076:SF97">
    <property type="entry name" value="ATP-DEPENDENT ZINC METALLOPROTEASE YME1L1"/>
    <property type="match status" value="1"/>
</dbReference>
<evidence type="ECO:0000256" key="3">
    <source>
        <dbReference type="ARBA" id="ARBA00010550"/>
    </source>
</evidence>
<keyword evidence="15" id="KW-1185">Reference proteome</keyword>
<dbReference type="GO" id="GO:0004222">
    <property type="term" value="F:metalloendopeptidase activity"/>
    <property type="evidence" value="ECO:0007669"/>
    <property type="project" value="InterPro"/>
</dbReference>
<dbReference type="GO" id="GO:0016887">
    <property type="term" value="F:ATP hydrolysis activity"/>
    <property type="evidence" value="ECO:0007669"/>
    <property type="project" value="InterPro"/>
</dbReference>
<evidence type="ECO:0000256" key="9">
    <source>
        <dbReference type="ARBA" id="ARBA00022840"/>
    </source>
</evidence>
<dbReference type="SUPFAM" id="SSF140990">
    <property type="entry name" value="FtsH protease domain-like"/>
    <property type="match status" value="1"/>
</dbReference>
<dbReference type="InterPro" id="IPR000642">
    <property type="entry name" value="Peptidase_M41"/>
</dbReference>
<dbReference type="Gene3D" id="3.40.50.300">
    <property type="entry name" value="P-loop containing nucleotide triphosphate hydrolases"/>
    <property type="match status" value="1"/>
</dbReference>
<evidence type="ECO:0000256" key="1">
    <source>
        <dbReference type="ARBA" id="ARBA00001947"/>
    </source>
</evidence>
<dbReference type="Pfam" id="PF00004">
    <property type="entry name" value="AAA"/>
    <property type="match status" value="1"/>
</dbReference>
<evidence type="ECO:0000256" key="4">
    <source>
        <dbReference type="ARBA" id="ARBA00022670"/>
    </source>
</evidence>
<dbReference type="InterPro" id="IPR003593">
    <property type="entry name" value="AAA+_ATPase"/>
</dbReference>
<dbReference type="GO" id="GO:0006515">
    <property type="term" value="P:protein quality control for misfolded or incompletely synthesized proteins"/>
    <property type="evidence" value="ECO:0007669"/>
    <property type="project" value="TreeGrafter"/>
</dbReference>
<dbReference type="PROSITE" id="PS00674">
    <property type="entry name" value="AAA"/>
    <property type="match status" value="1"/>
</dbReference>
<evidence type="ECO:0000256" key="8">
    <source>
        <dbReference type="ARBA" id="ARBA00022833"/>
    </source>
</evidence>
<feature type="compositionally biased region" description="Pro residues" evidence="12">
    <location>
        <begin position="610"/>
        <end position="620"/>
    </location>
</feature>
<dbReference type="Proteomes" id="UP000822476">
    <property type="component" value="Unassembled WGS sequence"/>
</dbReference>
<evidence type="ECO:0000256" key="2">
    <source>
        <dbReference type="ARBA" id="ARBA00010044"/>
    </source>
</evidence>
<dbReference type="Gene3D" id="1.10.8.60">
    <property type="match status" value="1"/>
</dbReference>
<name>A0A8S9YT32_9TREM</name>
<comment type="cofactor">
    <cofactor evidence="1">
        <name>Zn(2+)</name>
        <dbReference type="ChEBI" id="CHEBI:29105"/>
    </cofactor>
</comment>
<keyword evidence="4" id="KW-0645">Protease</keyword>
<proteinExistence type="inferred from homology"/>
<dbReference type="InterPro" id="IPR003960">
    <property type="entry name" value="ATPase_AAA_CS"/>
</dbReference>
<dbReference type="EMBL" id="JTDE01002164">
    <property type="protein sequence ID" value="KAF7257764.1"/>
    <property type="molecule type" value="Genomic_DNA"/>
</dbReference>
<dbReference type="GO" id="GO:0005743">
    <property type="term" value="C:mitochondrial inner membrane"/>
    <property type="evidence" value="ECO:0007669"/>
    <property type="project" value="TreeGrafter"/>
</dbReference>
<feature type="region of interest" description="Disordered" evidence="12">
    <location>
        <begin position="605"/>
        <end position="638"/>
    </location>
</feature>
<dbReference type="InterPro" id="IPR037219">
    <property type="entry name" value="Peptidase_M41-like"/>
</dbReference>
<evidence type="ECO:0000313" key="14">
    <source>
        <dbReference type="EMBL" id="KAF7257764.1"/>
    </source>
</evidence>
<dbReference type="AlphaFoldDB" id="A0A8S9YT32"/>
<gene>
    <name evidence="14" type="ORF">EG68_05298</name>
</gene>
<dbReference type="PANTHER" id="PTHR23076">
    <property type="entry name" value="METALLOPROTEASE M41 FTSH"/>
    <property type="match status" value="1"/>
</dbReference>
<dbReference type="InterPro" id="IPR003959">
    <property type="entry name" value="ATPase_AAA_core"/>
</dbReference>
<protein>
    <recommendedName>
        <fullName evidence="13">AAA+ ATPase domain-containing protein</fullName>
    </recommendedName>
</protein>
<dbReference type="Pfam" id="PF17862">
    <property type="entry name" value="AAA_lid_3"/>
    <property type="match status" value="1"/>
</dbReference>
<evidence type="ECO:0000256" key="11">
    <source>
        <dbReference type="RuleBase" id="RU003651"/>
    </source>
</evidence>
<dbReference type="InterPro" id="IPR027417">
    <property type="entry name" value="P-loop_NTPase"/>
</dbReference>
<keyword evidence="10" id="KW-0482">Metalloprotease</keyword>
<dbReference type="GO" id="GO:0005524">
    <property type="term" value="F:ATP binding"/>
    <property type="evidence" value="ECO:0007669"/>
    <property type="project" value="UniProtKB-KW"/>
</dbReference>
<dbReference type="InterPro" id="IPR041569">
    <property type="entry name" value="AAA_lid_3"/>
</dbReference>
<dbReference type="GO" id="GO:0007005">
    <property type="term" value="P:mitochondrion organization"/>
    <property type="evidence" value="ECO:0007669"/>
    <property type="project" value="TreeGrafter"/>
</dbReference>
<comment type="similarity">
    <text evidence="2">In the C-terminal section; belongs to the peptidase M41 family.</text>
</comment>
<keyword evidence="9 11" id="KW-0067">ATP-binding</keyword>
<keyword evidence="5" id="KW-0479">Metal-binding</keyword>
<evidence type="ECO:0000256" key="6">
    <source>
        <dbReference type="ARBA" id="ARBA00022741"/>
    </source>
</evidence>
<sequence>MVSKLNVVSNKLNWRGYNIAFNWICGISECSHPPLFAVGYLSPISRMHVRGFLSRGQSTGLRPSFIVDTRKSPLKDPKVPGLRQTDLKELLKDHPPSVQLQLVEAYRKGFQSSTESDKKSRMFETITNNFGKIVIFGVICYYLFRSSDKIIGGGAFPKMLDPSVASFAENADVTFSDVQGCDEVKKELQDIVEFLRNPEKFNRIGAKLPKGVLLIGLPGVGKTLLAKAVSGEAQVPFLYVSGSSFEEVFVGMGASRVRQLFAAAKQNAPCLIFIDEIDSVGRNRTSSPHHPYANQTINQLLAEMDGFQTTEGIIVLGATNQAEDLDKALLRPGRFDVQIHVSPPTFEGRIALLNLYLRKVKTAPDLDVVKLAHGTVGYTGADIQNLVNQAAITAGLRNDLVVTMTHLWDARDRLLMGPAKRKPLDEQTNRVSAFHEAGHAIVALLTPESTPLHKVTIIPRGDAGGHTSFLQDKDLSFWTRSQLLAQLDVLMGGRVGEELAFGAEKVTTGSGDDFRKATSLAQNMVIRFGLSSKLGPRVVTDLRDNQLSQATRDLIDKEVDQLLNDSLARARTLLSNHAKSHKALAEALLHFETLTKDEVAAVLAGKLKPPKNPPPPPDPLSPISSVSAQSPSVSPVHV</sequence>